<sequence length="149" mass="17107">MIRNCYIGMWILIISLVLLGVIALIAGIIRNKRLEKKIEKGELDRMPEVKEVDAECCGQHEVCERDSLLAAVSKKIEYYDDEELDQFIGRPGNAYTEKETDMFRDVLYTTLDIEVAGWVRSLQLRGIELPDDLKDEVFLIIGERRNGNS</sequence>
<dbReference type="STRING" id="338188.ERS852397_00365"/>
<reference evidence="2 3" key="1">
    <citation type="submission" date="2015-09" db="EMBL/GenBank/DDBJ databases">
        <authorList>
            <consortium name="Pathogen Informatics"/>
        </authorList>
    </citation>
    <scope>NUCLEOTIDE SEQUENCE [LARGE SCALE GENOMIC DNA]</scope>
    <source>
        <strain evidence="2 3">2789STDY5608840</strain>
    </source>
</reference>
<keyword evidence="1" id="KW-0472">Membrane</keyword>
<dbReference type="Proteomes" id="UP000095517">
    <property type="component" value="Unassembled WGS sequence"/>
</dbReference>
<feature type="transmembrane region" description="Helical" evidence="1">
    <location>
        <begin position="6"/>
        <end position="29"/>
    </location>
</feature>
<evidence type="ECO:0000313" key="2">
    <source>
        <dbReference type="EMBL" id="CUN52422.1"/>
    </source>
</evidence>
<dbReference type="AlphaFoldDB" id="A0A173XKN2"/>
<evidence type="ECO:0008006" key="4">
    <source>
        <dbReference type="Google" id="ProtNLM"/>
    </source>
</evidence>
<keyword evidence="1" id="KW-1133">Transmembrane helix</keyword>
<name>A0A173XKN2_9BACE</name>
<organism evidence="2 3">
    <name type="scientific">Bacteroides finegoldii</name>
    <dbReference type="NCBI Taxonomy" id="338188"/>
    <lineage>
        <taxon>Bacteria</taxon>
        <taxon>Pseudomonadati</taxon>
        <taxon>Bacteroidota</taxon>
        <taxon>Bacteroidia</taxon>
        <taxon>Bacteroidales</taxon>
        <taxon>Bacteroidaceae</taxon>
        <taxon>Bacteroides</taxon>
    </lineage>
</organism>
<proteinExistence type="predicted"/>
<dbReference type="EMBL" id="CYZH01000002">
    <property type="protein sequence ID" value="CUN52422.1"/>
    <property type="molecule type" value="Genomic_DNA"/>
</dbReference>
<evidence type="ECO:0000256" key="1">
    <source>
        <dbReference type="SAM" id="Phobius"/>
    </source>
</evidence>
<gene>
    <name evidence="2" type="ORF">ERS852397_00365</name>
</gene>
<accession>A0A173XKN2</accession>
<evidence type="ECO:0000313" key="3">
    <source>
        <dbReference type="Proteomes" id="UP000095517"/>
    </source>
</evidence>
<protein>
    <recommendedName>
        <fullName evidence="4">Phospholipase</fullName>
    </recommendedName>
</protein>
<keyword evidence="1" id="KW-0812">Transmembrane</keyword>